<dbReference type="RefSeq" id="WP_046696920.1">
    <property type="nucleotide sequence ID" value="NZ_CP011376.1"/>
</dbReference>
<dbReference type="GO" id="GO:0046872">
    <property type="term" value="F:metal ion binding"/>
    <property type="evidence" value="ECO:0007669"/>
    <property type="project" value="UniProtKB-KW"/>
</dbReference>
<keyword evidence="3" id="KW-0815">Transposition</keyword>
<comment type="similarity">
    <text evidence="1">In the C-terminal section; belongs to the transposase 35 family.</text>
</comment>
<comment type="similarity">
    <text evidence="2">In the N-terminal section; belongs to the transposase 2 family.</text>
</comment>
<evidence type="ECO:0000256" key="2">
    <source>
        <dbReference type="ARBA" id="ARBA00011044"/>
    </source>
</evidence>
<dbReference type="AlphaFoldDB" id="A0A0U2B2U5"/>
<dbReference type="EMBL" id="CP011376">
    <property type="protein sequence ID" value="AKG07395.1"/>
    <property type="molecule type" value="Genomic_DNA"/>
</dbReference>
<evidence type="ECO:0000259" key="8">
    <source>
        <dbReference type="Pfam" id="PF01385"/>
    </source>
</evidence>
<dbReference type="InterPro" id="IPR001959">
    <property type="entry name" value="Transposase"/>
</dbReference>
<evidence type="ECO:0000256" key="4">
    <source>
        <dbReference type="ARBA" id="ARBA00022723"/>
    </source>
</evidence>
<dbReference type="Pfam" id="PF07282">
    <property type="entry name" value="Cas12f1-like_TNB"/>
    <property type="match status" value="1"/>
</dbReference>
<evidence type="ECO:0000313" key="11">
    <source>
        <dbReference type="EMBL" id="AKG07395.1"/>
    </source>
</evidence>
<dbReference type="GO" id="GO:0006310">
    <property type="term" value="P:DNA recombination"/>
    <property type="evidence" value="ECO:0007669"/>
    <property type="project" value="UniProtKB-KW"/>
</dbReference>
<organism evidence="12 13">
    <name type="scientific">Moraxella bovoculi</name>
    <dbReference type="NCBI Taxonomy" id="386891"/>
    <lineage>
        <taxon>Bacteria</taxon>
        <taxon>Pseudomonadati</taxon>
        <taxon>Pseudomonadota</taxon>
        <taxon>Gammaproteobacteria</taxon>
        <taxon>Moraxellales</taxon>
        <taxon>Moraxellaceae</taxon>
        <taxon>Moraxella</taxon>
    </lineage>
</organism>
<feature type="domain" description="Cas12f1-like TNB" evidence="9">
    <location>
        <begin position="288"/>
        <end position="355"/>
    </location>
</feature>
<keyword evidence="6" id="KW-0238">DNA-binding</keyword>
<dbReference type="GO" id="GO:0032196">
    <property type="term" value="P:transposition"/>
    <property type="evidence" value="ECO:0007669"/>
    <property type="project" value="UniProtKB-KW"/>
</dbReference>
<dbReference type="InterPro" id="IPR051399">
    <property type="entry name" value="RNA-guided_DNA_endo/Transpos"/>
</dbReference>
<sequence length="372" mass="42744">MKHRAYKFRFYPTDEQAKLLAQTFGCVRFVYNTILRWRTDEYYQSKTKIGYIQANARLTWLKKQPQFAFLNDVSCVPTQQVLRHQQTAFKNFFEGRAKYPTFKKKTHKQSAEFTKSAFKYTDGQLFIAKSKQPLNVRWSRHLPSKPSTITITKDCAGRYFVSCLCEFDNQILPKSDTVVGIDVGIKHMFVTDSGLKIDNPRLTAKYATKLAKAQKALSRKKLGSANRAKARMKVARIHAKILDCRLDNLHKLSRKLINDNQVICVETLRVKNMIKNPKLAKHIMDASWGRLIQQLEYKADWAGRSLVKIDQFFPSSKRCCNCGYTLPFLSLDTRHWDCPECKTTHDRDVNAAKNILTAGLAGLAFGENVSLV</sequence>
<proteinExistence type="inferred from homology"/>
<feature type="domain" description="Probable transposase IS891/IS1136/IS1341" evidence="8">
    <location>
        <begin position="172"/>
        <end position="275"/>
    </location>
</feature>
<evidence type="ECO:0000256" key="6">
    <source>
        <dbReference type="ARBA" id="ARBA00023125"/>
    </source>
</evidence>
<reference evidence="12 13" key="1">
    <citation type="submission" date="2015-05" db="EMBL/GenBank/DDBJ databases">
        <authorList>
            <person name="Dickey A."/>
            <person name="Clawson M."/>
            <person name="Bono J."/>
            <person name="Loy J.D."/>
        </authorList>
    </citation>
    <scope>NUCLEOTIDE SEQUENCE [LARGE SCALE GENOMIC DNA]</scope>
    <source>
        <strain evidence="12 13">22581</strain>
    </source>
</reference>
<dbReference type="EMBL" id="CP011376">
    <property type="protein sequence ID" value="AKG07399.1"/>
    <property type="molecule type" value="Genomic_DNA"/>
</dbReference>
<dbReference type="Pfam" id="PF12323">
    <property type="entry name" value="HTH_OrfB_IS605"/>
    <property type="match status" value="1"/>
</dbReference>
<accession>A0A0U2B2U5</accession>
<feature type="domain" description="Transposase putative helix-turn-helix" evidence="10">
    <location>
        <begin position="1"/>
        <end position="46"/>
    </location>
</feature>
<dbReference type="NCBIfam" id="NF040570">
    <property type="entry name" value="guided_TnpB"/>
    <property type="match status" value="1"/>
</dbReference>
<name>A0A0U2B2U5_9GAMM</name>
<evidence type="ECO:0000313" key="13">
    <source>
        <dbReference type="Proteomes" id="UP000077465"/>
    </source>
</evidence>
<dbReference type="InterPro" id="IPR021027">
    <property type="entry name" value="Transposase_put_HTH"/>
</dbReference>
<keyword evidence="7" id="KW-0233">DNA recombination</keyword>
<dbReference type="NCBIfam" id="TIGR01766">
    <property type="entry name" value="IS200/IS605 family accessory protein TnpB-like domain"/>
    <property type="match status" value="1"/>
</dbReference>
<evidence type="ECO:0000256" key="7">
    <source>
        <dbReference type="ARBA" id="ARBA00023172"/>
    </source>
</evidence>
<keyword evidence="5" id="KW-0862">Zinc</keyword>
<protein>
    <submittedName>
        <fullName evidence="12">Transposase</fullName>
    </submittedName>
</protein>
<evidence type="ECO:0000259" key="10">
    <source>
        <dbReference type="Pfam" id="PF12323"/>
    </source>
</evidence>
<dbReference type="Proteomes" id="UP000077465">
    <property type="component" value="Chromosome"/>
</dbReference>
<keyword evidence="4" id="KW-0479">Metal-binding</keyword>
<dbReference type="Pfam" id="PF01385">
    <property type="entry name" value="OrfB_IS605"/>
    <property type="match status" value="1"/>
</dbReference>
<dbReference type="GO" id="GO:0003677">
    <property type="term" value="F:DNA binding"/>
    <property type="evidence" value="ECO:0007669"/>
    <property type="project" value="UniProtKB-KW"/>
</dbReference>
<evidence type="ECO:0000256" key="5">
    <source>
        <dbReference type="ARBA" id="ARBA00022833"/>
    </source>
</evidence>
<dbReference type="InterPro" id="IPR010095">
    <property type="entry name" value="Cas12f1-like_TNB"/>
</dbReference>
<evidence type="ECO:0000259" key="9">
    <source>
        <dbReference type="Pfam" id="PF07282"/>
    </source>
</evidence>
<dbReference type="PANTHER" id="PTHR30405:SF25">
    <property type="entry name" value="RNA-GUIDED DNA ENDONUCLEASE INSQ-RELATED"/>
    <property type="match status" value="1"/>
</dbReference>
<evidence type="ECO:0000256" key="3">
    <source>
        <dbReference type="ARBA" id="ARBA00022578"/>
    </source>
</evidence>
<gene>
    <name evidence="11" type="ORF">AAX06_03545</name>
    <name evidence="12" type="ORF">AAX06_03565</name>
</gene>
<evidence type="ECO:0000256" key="1">
    <source>
        <dbReference type="ARBA" id="ARBA00008761"/>
    </source>
</evidence>
<evidence type="ECO:0000313" key="12">
    <source>
        <dbReference type="EMBL" id="AKG07399.1"/>
    </source>
</evidence>
<dbReference type="PANTHER" id="PTHR30405">
    <property type="entry name" value="TRANSPOSASE"/>
    <property type="match status" value="1"/>
</dbReference>